<dbReference type="Proteomes" id="UP000614216">
    <property type="component" value="Unassembled WGS sequence"/>
</dbReference>
<organism evidence="1 2">
    <name type="scientific">Fulvivirga marina</name>
    <dbReference type="NCBI Taxonomy" id="2494733"/>
    <lineage>
        <taxon>Bacteria</taxon>
        <taxon>Pseudomonadati</taxon>
        <taxon>Bacteroidota</taxon>
        <taxon>Cytophagia</taxon>
        <taxon>Cytophagales</taxon>
        <taxon>Fulvivirgaceae</taxon>
        <taxon>Fulvivirga</taxon>
    </lineage>
</organism>
<dbReference type="EMBL" id="JAEUGD010000001">
    <property type="protein sequence ID" value="MBL6444678.1"/>
    <property type="molecule type" value="Genomic_DNA"/>
</dbReference>
<evidence type="ECO:0000313" key="1">
    <source>
        <dbReference type="EMBL" id="MBL6444678.1"/>
    </source>
</evidence>
<comment type="caution">
    <text evidence="1">The sequence shown here is derived from an EMBL/GenBank/DDBJ whole genome shotgun (WGS) entry which is preliminary data.</text>
</comment>
<reference evidence="1" key="1">
    <citation type="submission" date="2021-01" db="EMBL/GenBank/DDBJ databases">
        <title>Fulvivirga kasyanovii gen. nov., sp nov., a novel member of the phylum Bacteroidetes isolated from seawater in a mussel farm.</title>
        <authorList>
            <person name="Zhao L.-H."/>
            <person name="Wang Z.-J."/>
        </authorList>
    </citation>
    <scope>NUCLEOTIDE SEQUENCE</scope>
    <source>
        <strain evidence="1">29W222</strain>
    </source>
</reference>
<accession>A0A937KBZ4</accession>
<proteinExistence type="predicted"/>
<dbReference type="AlphaFoldDB" id="A0A937KBZ4"/>
<protein>
    <submittedName>
        <fullName evidence="1">Uncharacterized protein</fullName>
    </submittedName>
</protein>
<name>A0A937KBZ4_9BACT</name>
<keyword evidence="2" id="KW-1185">Reference proteome</keyword>
<evidence type="ECO:0000313" key="2">
    <source>
        <dbReference type="Proteomes" id="UP000614216"/>
    </source>
</evidence>
<dbReference type="RefSeq" id="WP_202854223.1">
    <property type="nucleotide sequence ID" value="NZ_JAEUGD010000001.1"/>
</dbReference>
<sequence>MIIPIPSNNKRFTIRLGIAVHSPVVLGIRAYDPTTPNTHYLRRMVAFNKENKAYREIDIPMPLSPKAMEVELYNKRTGDDTGFRVTDFDVHKMLPIQVWAQPEVHRFIDFAQKFSQKAGYTPTGFHHNKDSEFLIQYLPEILDDSGKRLVTPARTHRATGRIQVSQKLFRQFTVPIRFFILLHERQHFVIPTREEKPADLAALQIYLDMGFPRIEAVYAATKVFGLHPETVGQAHVTRTRDIMDFINQHAKKIEAHEQKP</sequence>
<gene>
    <name evidence="1" type="ORF">JMN32_00050</name>
</gene>